<dbReference type="Gene3D" id="2.60.120.260">
    <property type="entry name" value="Galactose-binding domain-like"/>
    <property type="match status" value="4"/>
</dbReference>
<proteinExistence type="predicted"/>
<dbReference type="InterPro" id="IPR000421">
    <property type="entry name" value="FA58C"/>
</dbReference>
<feature type="chain" id="PRO_5040788123" description="F5/8 type C domain-containing protein" evidence="1">
    <location>
        <begin position="25"/>
        <end position="950"/>
    </location>
</feature>
<feature type="domain" description="F5/8 type C" evidence="2">
    <location>
        <begin position="333"/>
        <end position="446"/>
    </location>
</feature>
<evidence type="ECO:0000256" key="1">
    <source>
        <dbReference type="SAM" id="SignalP"/>
    </source>
</evidence>
<name>A0A9W4VMM2_9GAMM</name>
<protein>
    <recommendedName>
        <fullName evidence="2">F5/8 type C domain-containing protein</fullName>
    </recommendedName>
</protein>
<dbReference type="SUPFAM" id="SSF49785">
    <property type="entry name" value="Galactose-binding domain-like"/>
    <property type="match status" value="4"/>
</dbReference>
<dbReference type="InterPro" id="IPR008979">
    <property type="entry name" value="Galactose-bd-like_sf"/>
</dbReference>
<keyword evidence="4" id="KW-1185">Reference proteome</keyword>
<dbReference type="PROSITE" id="PS50022">
    <property type="entry name" value="FA58C_3"/>
    <property type="match status" value="4"/>
</dbReference>
<feature type="domain" description="F5/8 type C" evidence="2">
    <location>
        <begin position="644"/>
        <end position="739"/>
    </location>
</feature>
<reference evidence="3" key="1">
    <citation type="submission" date="2022-07" db="EMBL/GenBank/DDBJ databases">
        <authorList>
            <person name="Criscuolo A."/>
        </authorList>
    </citation>
    <scope>NUCLEOTIDE SEQUENCE</scope>
    <source>
        <strain evidence="3">CIP111854</strain>
    </source>
</reference>
<dbReference type="EMBL" id="CAMAPC010000002">
    <property type="protein sequence ID" value="CAH9050530.1"/>
    <property type="molecule type" value="Genomic_DNA"/>
</dbReference>
<organism evidence="3 4">
    <name type="scientific">Pseudoalteromonas holothuriae</name>
    <dbReference type="NCBI Taxonomy" id="2963714"/>
    <lineage>
        <taxon>Bacteria</taxon>
        <taxon>Pseudomonadati</taxon>
        <taxon>Pseudomonadota</taxon>
        <taxon>Gammaproteobacteria</taxon>
        <taxon>Alteromonadales</taxon>
        <taxon>Pseudoalteromonadaceae</taxon>
        <taxon>Pseudoalteromonas</taxon>
    </lineage>
</organism>
<accession>A0A9W4VMM2</accession>
<dbReference type="PROSITE" id="PS51257">
    <property type="entry name" value="PROKAR_LIPOPROTEIN"/>
    <property type="match status" value="1"/>
</dbReference>
<feature type="domain" description="F5/8 type C" evidence="2">
    <location>
        <begin position="487"/>
        <end position="642"/>
    </location>
</feature>
<evidence type="ECO:0000313" key="3">
    <source>
        <dbReference type="EMBL" id="CAH9050530.1"/>
    </source>
</evidence>
<keyword evidence="1" id="KW-0732">Signal</keyword>
<sequence length="950" mass="102471">MKTLNKIKCAVLMIALIGLLSACGGGSDDPKAENVPVTPVMTTAEISGSLVKGTLSNANIAVTALNGSTMTVEEGNSSDQSGELFIALTSKAGFGIDSVIKVTATTAQGSQMVCDARQCGSAAMGDMVSGEYIAGVTLSTLSHIAVPYGASADGSADATVQLNVLTTLATMLIEQQAAAGRNVSTPELMALAQADMSALLLRAMGWQAGNINVFTMPVVSADAIAHFEQGEVCTSSESGEQSCAMTYIEEDLQKLSLLNSAFAHFDTQGSLKVILSKAVSNLNDALAQDEAALESFRQPIYSAIELHPLTTELGLSAQGIIDMSLALFDQPVSSGPMREVSTAEIISQATITASNAISDGENAAKAFDGDSQTKWLDHNDWQGPPTEEAPAWVQVDFASAQAINGVYITSANDAPARDPENFTLLASNGTGDTWVKLGEVVGAAFEQRFERQGFMFANTQKYTRYRLAITKNQSNDGLMQIAEIQFVGPVYASVDHTDVNNTLVTASNSIGEAEDQDKAVDNDPTTKWLDHNDWQGPPTEQAPSWLQVDFNDAVAVNQLALTSANDAPERDPENFALFGSNDEGTTWQQLGSWVGESFDGRAERRIFGVANQLPYRSYRLSISKNKNNDGLMQIAEMELIGPEVSSFDHAKTSGATYLARYSISDSEGAAQAFDGDVNSKWLDHNDWQGPPTEENPAWVQVNLPAPQAVNTLYITSANDAPARDPQNFQLLASNDGDNWQLLGTWMGESFEQRFERRSFAVNNGLAYLHYRLSISKNANNDGLLQIAQIELVGPQYALQDLSELLGTTFSARASIGDAENQQKAFDNDVTTKWLDHNEWQGPPTTDAPSWIQVDFNSAQVVSGLAITSANDAPARDPENFQLLGSNDGGQTWEVVESWIGESWDERQQRQLFTFSNAFAYSNYRLSISKNANNDGLMQIAEIELLGLKQE</sequence>
<dbReference type="AlphaFoldDB" id="A0A9W4VMM2"/>
<evidence type="ECO:0000313" key="4">
    <source>
        <dbReference type="Proteomes" id="UP001152467"/>
    </source>
</evidence>
<dbReference type="Proteomes" id="UP001152467">
    <property type="component" value="Unassembled WGS sequence"/>
</dbReference>
<evidence type="ECO:0000259" key="2">
    <source>
        <dbReference type="PROSITE" id="PS50022"/>
    </source>
</evidence>
<gene>
    <name evidence="3" type="ORF">PSECIP111854_00549</name>
</gene>
<dbReference type="RefSeq" id="WP_261625729.1">
    <property type="nucleotide sequence ID" value="NZ_CAMAPC010000002.1"/>
</dbReference>
<comment type="caution">
    <text evidence="3">The sequence shown here is derived from an EMBL/GenBank/DDBJ whole genome shotgun (WGS) entry which is preliminary data.</text>
</comment>
<feature type="signal peptide" evidence="1">
    <location>
        <begin position="1"/>
        <end position="24"/>
    </location>
</feature>
<feature type="domain" description="F5/8 type C" evidence="2">
    <location>
        <begin position="791"/>
        <end position="947"/>
    </location>
</feature>
<dbReference type="Pfam" id="PF00754">
    <property type="entry name" value="F5_F8_type_C"/>
    <property type="match status" value="4"/>
</dbReference>